<dbReference type="AlphaFoldDB" id="A0AA88HI44"/>
<gene>
    <name evidence="1" type="ORF">QYM36_015237</name>
</gene>
<comment type="caution">
    <text evidence="1">The sequence shown here is derived from an EMBL/GenBank/DDBJ whole genome shotgun (WGS) entry which is preliminary data.</text>
</comment>
<organism evidence="1 2">
    <name type="scientific">Artemia franciscana</name>
    <name type="common">Brine shrimp</name>
    <name type="synonym">Artemia sanfranciscana</name>
    <dbReference type="NCBI Taxonomy" id="6661"/>
    <lineage>
        <taxon>Eukaryota</taxon>
        <taxon>Metazoa</taxon>
        <taxon>Ecdysozoa</taxon>
        <taxon>Arthropoda</taxon>
        <taxon>Crustacea</taxon>
        <taxon>Branchiopoda</taxon>
        <taxon>Anostraca</taxon>
        <taxon>Artemiidae</taxon>
        <taxon>Artemia</taxon>
    </lineage>
</organism>
<evidence type="ECO:0000313" key="1">
    <source>
        <dbReference type="EMBL" id="KAK2707469.1"/>
    </source>
</evidence>
<sequence length="87" mass="9691">MDEHVTHLEDSGIKKEVEDALPGESKELFVISNSCLSPKHGGFPDILGSFKFEADNQKLEPLTCFDNEKAEDASPIDYETRRDTCSS</sequence>
<feature type="non-terminal residue" evidence="1">
    <location>
        <position position="87"/>
    </location>
</feature>
<dbReference type="Proteomes" id="UP001187531">
    <property type="component" value="Unassembled WGS sequence"/>
</dbReference>
<keyword evidence="2" id="KW-1185">Reference proteome</keyword>
<proteinExistence type="predicted"/>
<evidence type="ECO:0000313" key="2">
    <source>
        <dbReference type="Proteomes" id="UP001187531"/>
    </source>
</evidence>
<name>A0AA88HI44_ARTSF</name>
<reference evidence="1" key="1">
    <citation type="submission" date="2023-07" db="EMBL/GenBank/DDBJ databases">
        <title>Chromosome-level genome assembly of Artemia franciscana.</title>
        <authorList>
            <person name="Jo E."/>
        </authorList>
    </citation>
    <scope>NUCLEOTIDE SEQUENCE</scope>
    <source>
        <tissue evidence="1">Whole body</tissue>
    </source>
</reference>
<accession>A0AA88HI44</accession>
<dbReference type="EMBL" id="JAVRJZ010000019">
    <property type="protein sequence ID" value="KAK2707469.1"/>
    <property type="molecule type" value="Genomic_DNA"/>
</dbReference>
<protein>
    <submittedName>
        <fullName evidence="1">Uncharacterized protein</fullName>
    </submittedName>
</protein>